<dbReference type="GO" id="GO:0046872">
    <property type="term" value="F:metal ion binding"/>
    <property type="evidence" value="ECO:0007669"/>
    <property type="project" value="UniProtKB-KW"/>
</dbReference>
<evidence type="ECO:0000313" key="13">
    <source>
        <dbReference type="Proteomes" id="UP000737018"/>
    </source>
</evidence>
<dbReference type="Pfam" id="PF00122">
    <property type="entry name" value="E1-E2_ATPase"/>
    <property type="match status" value="1"/>
</dbReference>
<keyword evidence="6 9" id="KW-1133">Transmembrane helix</keyword>
<evidence type="ECO:0000256" key="8">
    <source>
        <dbReference type="SAM" id="MobiDB-lite"/>
    </source>
</evidence>
<dbReference type="PANTHER" id="PTHR24093">
    <property type="entry name" value="CATION TRANSPORTING ATPASE"/>
    <property type="match status" value="1"/>
</dbReference>
<evidence type="ECO:0000256" key="4">
    <source>
        <dbReference type="ARBA" id="ARBA00022837"/>
    </source>
</evidence>
<dbReference type="InterPro" id="IPR008250">
    <property type="entry name" value="ATPase_P-typ_transduc_dom_A_sf"/>
</dbReference>
<proteinExistence type="predicted"/>
<dbReference type="Gene3D" id="1.20.1110.10">
    <property type="entry name" value="Calcium-transporting ATPase, transmembrane domain"/>
    <property type="match status" value="2"/>
</dbReference>
<dbReference type="Gene3D" id="3.40.50.1000">
    <property type="entry name" value="HAD superfamily/HAD-like"/>
    <property type="match status" value="1"/>
</dbReference>
<keyword evidence="5" id="KW-0460">Magnesium</keyword>
<feature type="transmembrane region" description="Helical" evidence="9">
    <location>
        <begin position="821"/>
        <end position="843"/>
    </location>
</feature>
<dbReference type="GO" id="GO:0005886">
    <property type="term" value="C:plasma membrane"/>
    <property type="evidence" value="ECO:0007669"/>
    <property type="project" value="TreeGrafter"/>
</dbReference>
<evidence type="ECO:0000256" key="1">
    <source>
        <dbReference type="ARBA" id="ARBA00004370"/>
    </source>
</evidence>
<dbReference type="OrthoDB" id="116380at2759"/>
<organism evidence="12 13">
    <name type="scientific">Castanea mollissima</name>
    <name type="common">Chinese chestnut</name>
    <dbReference type="NCBI Taxonomy" id="60419"/>
    <lineage>
        <taxon>Eukaryota</taxon>
        <taxon>Viridiplantae</taxon>
        <taxon>Streptophyta</taxon>
        <taxon>Embryophyta</taxon>
        <taxon>Tracheophyta</taxon>
        <taxon>Spermatophyta</taxon>
        <taxon>Magnoliopsida</taxon>
        <taxon>eudicotyledons</taxon>
        <taxon>Gunneridae</taxon>
        <taxon>Pentapetalae</taxon>
        <taxon>rosids</taxon>
        <taxon>fabids</taxon>
        <taxon>Fagales</taxon>
        <taxon>Fagaceae</taxon>
        <taxon>Castanea</taxon>
    </lineage>
</organism>
<feature type="domain" description="P-type ATPase A" evidence="10">
    <location>
        <begin position="274"/>
        <end position="367"/>
    </location>
</feature>
<evidence type="ECO:0000313" key="12">
    <source>
        <dbReference type="EMBL" id="KAF3944936.1"/>
    </source>
</evidence>
<dbReference type="EMBL" id="JRKL02012521">
    <property type="protein sequence ID" value="KAF3944936.1"/>
    <property type="molecule type" value="Genomic_DNA"/>
</dbReference>
<dbReference type="Gene3D" id="2.70.150.10">
    <property type="entry name" value="Calcium-transporting ATPase, cytoplasmic transduction domain A"/>
    <property type="match status" value="1"/>
</dbReference>
<evidence type="ECO:0000259" key="11">
    <source>
        <dbReference type="Pfam" id="PF00689"/>
    </source>
</evidence>
<keyword evidence="4" id="KW-0106">Calcium</keyword>
<evidence type="ECO:0000256" key="2">
    <source>
        <dbReference type="ARBA" id="ARBA00022692"/>
    </source>
</evidence>
<feature type="transmembrane region" description="Helical" evidence="9">
    <location>
        <begin position="394"/>
        <end position="413"/>
    </location>
</feature>
<evidence type="ECO:0000256" key="9">
    <source>
        <dbReference type="SAM" id="Phobius"/>
    </source>
</evidence>
<keyword evidence="2 9" id="KW-0812">Transmembrane</keyword>
<evidence type="ECO:0008006" key="14">
    <source>
        <dbReference type="Google" id="ProtNLM"/>
    </source>
</evidence>
<comment type="subcellular location">
    <subcellularLocation>
        <location evidence="1">Membrane</location>
    </subcellularLocation>
</comment>
<feature type="transmembrane region" description="Helical" evidence="9">
    <location>
        <begin position="711"/>
        <end position="727"/>
    </location>
</feature>
<dbReference type="GO" id="GO:0000166">
    <property type="term" value="F:nucleotide binding"/>
    <property type="evidence" value="ECO:0007669"/>
    <property type="project" value="InterPro"/>
</dbReference>
<comment type="caution">
    <text evidence="12">The sequence shown here is derived from an EMBL/GenBank/DDBJ whole genome shotgun (WGS) entry which is preliminary data.</text>
</comment>
<dbReference type="InterPro" id="IPR023214">
    <property type="entry name" value="HAD_sf"/>
</dbReference>
<reference evidence="12" key="1">
    <citation type="submission" date="2020-03" db="EMBL/GenBank/DDBJ databases">
        <title>Castanea mollissima Vanexum genome sequencing.</title>
        <authorList>
            <person name="Staton M."/>
        </authorList>
    </citation>
    <scope>NUCLEOTIDE SEQUENCE</scope>
    <source>
        <tissue evidence="12">Leaf</tissue>
    </source>
</reference>
<feature type="transmembrane region" description="Helical" evidence="9">
    <location>
        <begin position="683"/>
        <end position="705"/>
    </location>
</feature>
<dbReference type="InterPro" id="IPR036412">
    <property type="entry name" value="HAD-like_sf"/>
</dbReference>
<dbReference type="InterPro" id="IPR059000">
    <property type="entry name" value="ATPase_P-type_domA"/>
</dbReference>
<dbReference type="SUPFAM" id="SSF81665">
    <property type="entry name" value="Calcium ATPase, transmembrane domain M"/>
    <property type="match status" value="1"/>
</dbReference>
<feature type="transmembrane region" description="Helical" evidence="9">
    <location>
        <begin position="241"/>
        <end position="260"/>
    </location>
</feature>
<dbReference type="SUPFAM" id="SSF56784">
    <property type="entry name" value="HAD-like"/>
    <property type="match status" value="1"/>
</dbReference>
<evidence type="ECO:0000259" key="10">
    <source>
        <dbReference type="Pfam" id="PF00122"/>
    </source>
</evidence>
<keyword evidence="13" id="KW-1185">Reference proteome</keyword>
<sequence length="868" mass="96774">MLTKSSCQELDPESQETVTPGDRWKRVVSKLLERNLIPKVDKSKKVSRSLEKLVSSWASFDVDTKLVNDDDGGNHESQKMALPMASISSENLKELNLILSADQAEKDVEISSRSPQLSISVDLDCENDNGNSNVKLLQANITKLVKEKDLDSIQNFGGIQRIVEALGTDLKMGIPNLGQDLCSQCMPSTVFLAPAPAQGFFKFLLKTCNNWIMFLQFVYAMLLLSFGIVMESPVGWHEGVITILFIVMFVLIHSFREFWLERSQKMSRKKNPLEMQQMQVDVVRGRCLLKVSISDVLWGDIVCLKMGSLVPADGLLISGEFLELDDGLDCVIDDKNPFLFYGPKVTDGKGHMLVTSVGTNTVLGELLNRQVTNGILDKTPLPAQLDKLNTGTQIAGLLLSIQNLVVLFFRFKLQKKSFQFNLPDLKGKPIASKEIMDESKKIVLKPNGKISTLTASLFTSLLGVTEGIPFVIALAIGYWNKKMLSGKAIAQEPLACLTMSSVTTICIDKTGWLTLNPMAVDVNWSKTRKEIEAWLNAGVNIILVSEDTVSDLKDIARKCGLIPNADRLVLEGVDFRNYTNEDRMDKVDKIVLMGSSSSSEMHLLVQCLKKKGHIVAMVGVKTNVILALKEANVGITISTCSSEMVRESSDIIIMDSNLSFLVSIFRCGRCIYDNIRKYMQLELTMNIAGLLITSITTMFCGYSPFTAIQFFWAYFVVTLLGGLGLLTEPPTEKLMEKPPLEQTKQLITMDIWRNVVIQALYQVVVSVACQFIGEIVINISKEVSKTMVFNIFVLCQVCNLINARQVRKKNAFEHFHRNPLFLLAVGVILVLQVAFIEIAHILVDDARLSWIQWFVCLLIGMASWGIVY</sequence>
<keyword evidence="7 9" id="KW-0472">Membrane</keyword>
<keyword evidence="3" id="KW-0479">Metal-binding</keyword>
<gene>
    <name evidence="12" type="ORF">CMV_028640</name>
</gene>
<dbReference type="GO" id="GO:0005388">
    <property type="term" value="F:P-type calcium transporter activity"/>
    <property type="evidence" value="ECO:0007669"/>
    <property type="project" value="TreeGrafter"/>
</dbReference>
<evidence type="ECO:0000256" key="5">
    <source>
        <dbReference type="ARBA" id="ARBA00022842"/>
    </source>
</evidence>
<dbReference type="Pfam" id="PF00689">
    <property type="entry name" value="Cation_ATPase_C"/>
    <property type="match status" value="1"/>
</dbReference>
<evidence type="ECO:0000256" key="3">
    <source>
        <dbReference type="ARBA" id="ARBA00022723"/>
    </source>
</evidence>
<feature type="transmembrane region" description="Helical" evidence="9">
    <location>
        <begin position="849"/>
        <end position="867"/>
    </location>
</feature>
<name>A0A8J4VE66_9ROSI</name>
<feature type="transmembrane region" description="Helical" evidence="9">
    <location>
        <begin position="759"/>
        <end position="777"/>
    </location>
</feature>
<dbReference type="PANTHER" id="PTHR24093:SF470">
    <property type="entry name" value="CALCIUM-TRANSPORTING ATPASE 12, PLASMA MEMBRANE-TYPE-LIKE"/>
    <property type="match status" value="1"/>
</dbReference>
<protein>
    <recommendedName>
        <fullName evidence="14">Cation-transporting P-type ATPase C-terminal domain-containing protein</fullName>
    </recommendedName>
</protein>
<evidence type="ECO:0000256" key="7">
    <source>
        <dbReference type="ARBA" id="ARBA00023136"/>
    </source>
</evidence>
<evidence type="ECO:0000256" key="6">
    <source>
        <dbReference type="ARBA" id="ARBA00022989"/>
    </source>
</evidence>
<feature type="region of interest" description="Disordered" evidence="8">
    <location>
        <begin position="1"/>
        <end position="21"/>
    </location>
</feature>
<feature type="domain" description="Cation-transporting P-type ATPase C-terminal" evidence="11">
    <location>
        <begin position="703"/>
        <end position="866"/>
    </location>
</feature>
<dbReference type="AlphaFoldDB" id="A0A8J4VE66"/>
<dbReference type="Proteomes" id="UP000737018">
    <property type="component" value="Unassembled WGS sequence"/>
</dbReference>
<dbReference type="Gene3D" id="3.40.1110.10">
    <property type="entry name" value="Calcium-transporting ATPase, cytoplasmic domain N"/>
    <property type="match status" value="1"/>
</dbReference>
<feature type="transmembrane region" description="Helical" evidence="9">
    <location>
        <begin position="211"/>
        <end position="229"/>
    </location>
</feature>
<dbReference type="InterPro" id="IPR023299">
    <property type="entry name" value="ATPase_P-typ_cyto_dom_N"/>
</dbReference>
<feature type="transmembrane region" description="Helical" evidence="9">
    <location>
        <begin position="457"/>
        <end position="479"/>
    </location>
</feature>
<feature type="transmembrane region" description="Helical" evidence="9">
    <location>
        <begin position="783"/>
        <end position="801"/>
    </location>
</feature>
<accession>A0A8J4VE66</accession>
<dbReference type="SUPFAM" id="SSF81653">
    <property type="entry name" value="Calcium ATPase, transduction domain A"/>
    <property type="match status" value="1"/>
</dbReference>
<dbReference type="InterPro" id="IPR006068">
    <property type="entry name" value="ATPase_P-typ_cation-transptr_C"/>
</dbReference>
<dbReference type="InterPro" id="IPR023298">
    <property type="entry name" value="ATPase_P-typ_TM_dom_sf"/>
</dbReference>